<reference evidence="3 4" key="1">
    <citation type="journal article" date="2013" name="ISME J.">
        <title>Metabolic model for the filamentous 'Candidatus Microthrix parvicella' based on genomic and metagenomic analyses.</title>
        <authorList>
            <person name="Jon McIlroy S."/>
            <person name="Kristiansen R."/>
            <person name="Albertsen M."/>
            <person name="Michael Karst S."/>
            <person name="Rossetti S."/>
            <person name="Lund Nielsen J."/>
            <person name="Tandoi V."/>
            <person name="James Seviour R."/>
            <person name="Nielsen P.H."/>
        </authorList>
    </citation>
    <scope>NUCLEOTIDE SEQUENCE [LARGE SCALE GENOMIC DNA]</scope>
    <source>
        <strain evidence="3 4">RN1</strain>
    </source>
</reference>
<evidence type="ECO:0000313" key="4">
    <source>
        <dbReference type="Proteomes" id="UP000018291"/>
    </source>
</evidence>
<comment type="caution">
    <text evidence="3">The sequence shown here is derived from an EMBL/GenBank/DDBJ whole genome shotgun (WGS) entry which is preliminary data.</text>
</comment>
<dbReference type="InterPro" id="IPR014710">
    <property type="entry name" value="RmlC-like_jellyroll"/>
</dbReference>
<feature type="region of interest" description="Disordered" evidence="1">
    <location>
        <begin position="43"/>
        <end position="69"/>
    </location>
</feature>
<dbReference type="OrthoDB" id="512358at2"/>
<name>R4Z080_9ACTN</name>
<dbReference type="InterPro" id="IPR011051">
    <property type="entry name" value="RmlC_Cupin_sf"/>
</dbReference>
<protein>
    <recommendedName>
        <fullName evidence="2">Cupin type-2 domain-containing protein</fullName>
    </recommendedName>
</protein>
<dbReference type="eggNOG" id="COG0662">
    <property type="taxonomic scope" value="Bacteria"/>
</dbReference>
<dbReference type="SUPFAM" id="SSF51182">
    <property type="entry name" value="RmlC-like cupins"/>
    <property type="match status" value="1"/>
</dbReference>
<evidence type="ECO:0000256" key="1">
    <source>
        <dbReference type="SAM" id="MobiDB-lite"/>
    </source>
</evidence>
<dbReference type="EMBL" id="CANL01000005">
    <property type="protein sequence ID" value="CCM62681.1"/>
    <property type="molecule type" value="Genomic_DNA"/>
</dbReference>
<sequence length="138" mass="14247">MDEHSGEIEPGTVIDMAGEVIGLSASHGEACLMAHGSGPPVRLEGHTIGLGSLTADSMPPHSGEMHPDGDEVLITVSGVIDVDLELDSGTRTVRVGPGQALVVPKGVWHLIRLVEPGQVVNITPGPRGEHRPLAPIPG</sequence>
<dbReference type="RefSeq" id="WP_012224256.1">
    <property type="nucleotide sequence ID" value="NZ_HG422565.1"/>
</dbReference>
<organism evidence="3 4">
    <name type="scientific">Candidatus Neomicrothrix parvicella RN1</name>
    <dbReference type="NCBI Taxonomy" id="1229780"/>
    <lineage>
        <taxon>Bacteria</taxon>
        <taxon>Bacillati</taxon>
        <taxon>Actinomycetota</taxon>
        <taxon>Acidimicrobiia</taxon>
        <taxon>Acidimicrobiales</taxon>
        <taxon>Microthrixaceae</taxon>
        <taxon>Candidatus Neomicrothrix</taxon>
    </lineage>
</organism>
<accession>R4Z080</accession>
<evidence type="ECO:0000259" key="2">
    <source>
        <dbReference type="Pfam" id="PF07883"/>
    </source>
</evidence>
<dbReference type="Gene3D" id="2.60.120.10">
    <property type="entry name" value="Jelly Rolls"/>
    <property type="match status" value="1"/>
</dbReference>
<dbReference type="InterPro" id="IPR013096">
    <property type="entry name" value="Cupin_2"/>
</dbReference>
<gene>
    <name evidence="3" type="ORF">BN381_130239</name>
</gene>
<dbReference type="Proteomes" id="UP000018291">
    <property type="component" value="Unassembled WGS sequence"/>
</dbReference>
<feature type="domain" description="Cupin type-2" evidence="2">
    <location>
        <begin position="64"/>
        <end position="115"/>
    </location>
</feature>
<dbReference type="STRING" id="1229780.BN381_130239"/>
<dbReference type="HOGENOM" id="CLU_137188_0_0_11"/>
<dbReference type="Pfam" id="PF07883">
    <property type="entry name" value="Cupin_2"/>
    <property type="match status" value="1"/>
</dbReference>
<evidence type="ECO:0000313" key="3">
    <source>
        <dbReference type="EMBL" id="CCM62681.1"/>
    </source>
</evidence>
<proteinExistence type="predicted"/>
<keyword evidence="4" id="KW-1185">Reference proteome</keyword>
<dbReference type="AlphaFoldDB" id="R4Z080"/>